<dbReference type="InterPro" id="IPR043128">
    <property type="entry name" value="Rev_trsase/Diguanyl_cyclase"/>
</dbReference>
<evidence type="ECO:0008006" key="3">
    <source>
        <dbReference type="Google" id="ProtNLM"/>
    </source>
</evidence>
<dbReference type="InterPro" id="IPR043502">
    <property type="entry name" value="DNA/RNA_pol_sf"/>
</dbReference>
<dbReference type="Proteomes" id="UP000676336">
    <property type="component" value="Unassembled WGS sequence"/>
</dbReference>
<reference evidence="1" key="1">
    <citation type="submission" date="2021-02" db="EMBL/GenBank/DDBJ databases">
        <authorList>
            <person name="Nowell W R."/>
        </authorList>
    </citation>
    <scope>NUCLEOTIDE SEQUENCE</scope>
</reference>
<proteinExistence type="predicted"/>
<dbReference type="AlphaFoldDB" id="A0A8S2XW60"/>
<sequence length="60" mass="6998">MHLLDQLDAVTNLTKANKHTFHWDQDQREAFDKLKEALITDPLFLTYPDDKLSLTLEIDA</sequence>
<protein>
    <recommendedName>
        <fullName evidence="3">Reverse transcriptase/retrotransposon-derived protein RNase H-like domain-containing protein</fullName>
    </recommendedName>
</protein>
<comment type="caution">
    <text evidence="1">The sequence shown here is derived from an EMBL/GenBank/DDBJ whole genome shotgun (WGS) entry which is preliminary data.</text>
</comment>
<organism evidence="1 2">
    <name type="scientific">Rotaria magnacalcarata</name>
    <dbReference type="NCBI Taxonomy" id="392030"/>
    <lineage>
        <taxon>Eukaryota</taxon>
        <taxon>Metazoa</taxon>
        <taxon>Spiralia</taxon>
        <taxon>Gnathifera</taxon>
        <taxon>Rotifera</taxon>
        <taxon>Eurotatoria</taxon>
        <taxon>Bdelloidea</taxon>
        <taxon>Philodinida</taxon>
        <taxon>Philodinidae</taxon>
        <taxon>Rotaria</taxon>
    </lineage>
</organism>
<dbReference type="Gene3D" id="3.30.70.270">
    <property type="match status" value="1"/>
</dbReference>
<evidence type="ECO:0000313" key="2">
    <source>
        <dbReference type="Proteomes" id="UP000676336"/>
    </source>
</evidence>
<evidence type="ECO:0000313" key="1">
    <source>
        <dbReference type="EMBL" id="CAF4513178.1"/>
    </source>
</evidence>
<feature type="non-terminal residue" evidence="1">
    <location>
        <position position="1"/>
    </location>
</feature>
<name>A0A8S2XW60_9BILA</name>
<dbReference type="EMBL" id="CAJOBI010084620">
    <property type="protein sequence ID" value="CAF4513178.1"/>
    <property type="molecule type" value="Genomic_DNA"/>
</dbReference>
<dbReference type="SUPFAM" id="SSF56672">
    <property type="entry name" value="DNA/RNA polymerases"/>
    <property type="match status" value="1"/>
</dbReference>
<accession>A0A8S2XW60</accession>
<gene>
    <name evidence="1" type="ORF">SMN809_LOCUS35461</name>
</gene>